<dbReference type="PANTHER" id="PTHR10997">
    <property type="entry name" value="IMPORTIN-7, 8, 11"/>
    <property type="match status" value="1"/>
</dbReference>
<keyword evidence="7" id="KW-1185">Reference proteome</keyword>
<comment type="caution">
    <text evidence="6">The sequence shown here is derived from an EMBL/GenBank/DDBJ whole genome shotgun (WGS) entry which is preliminary data.</text>
</comment>
<dbReference type="InterPro" id="IPR001494">
    <property type="entry name" value="Importin-beta_N"/>
</dbReference>
<dbReference type="GO" id="GO:0006606">
    <property type="term" value="P:protein import into nucleus"/>
    <property type="evidence" value="ECO:0007669"/>
    <property type="project" value="TreeGrafter"/>
</dbReference>
<dbReference type="AlphaFoldDB" id="A0AB34JUL5"/>
<gene>
    <name evidence="6" type="ORF">AB1Y20_019523</name>
</gene>
<evidence type="ECO:0000313" key="7">
    <source>
        <dbReference type="Proteomes" id="UP001515480"/>
    </source>
</evidence>
<feature type="domain" description="Importin N-terminal" evidence="5">
    <location>
        <begin position="28"/>
        <end position="104"/>
    </location>
</feature>
<organism evidence="6 7">
    <name type="scientific">Prymnesium parvum</name>
    <name type="common">Toxic golden alga</name>
    <dbReference type="NCBI Taxonomy" id="97485"/>
    <lineage>
        <taxon>Eukaryota</taxon>
        <taxon>Haptista</taxon>
        <taxon>Haptophyta</taxon>
        <taxon>Prymnesiophyceae</taxon>
        <taxon>Prymnesiales</taxon>
        <taxon>Prymnesiaceae</taxon>
        <taxon>Prymnesium</taxon>
    </lineage>
</organism>
<evidence type="ECO:0000256" key="2">
    <source>
        <dbReference type="ARBA" id="ARBA00007991"/>
    </source>
</evidence>
<evidence type="ECO:0000259" key="5">
    <source>
        <dbReference type="PROSITE" id="PS50166"/>
    </source>
</evidence>
<dbReference type="PROSITE" id="PS50166">
    <property type="entry name" value="IMPORTIN_B_NT"/>
    <property type="match status" value="1"/>
</dbReference>
<dbReference type="InterPro" id="IPR058669">
    <property type="entry name" value="TPR_IPO7/11-like"/>
</dbReference>
<dbReference type="SUPFAM" id="SSF48371">
    <property type="entry name" value="ARM repeat"/>
    <property type="match status" value="1"/>
</dbReference>
<dbReference type="InterPro" id="IPR011989">
    <property type="entry name" value="ARM-like"/>
</dbReference>
<dbReference type="Proteomes" id="UP001515480">
    <property type="component" value="Unassembled WGS sequence"/>
</dbReference>
<dbReference type="InterPro" id="IPR016024">
    <property type="entry name" value="ARM-type_fold"/>
</dbReference>
<evidence type="ECO:0000256" key="4">
    <source>
        <dbReference type="ARBA" id="ARBA00023242"/>
    </source>
</evidence>
<keyword evidence="3" id="KW-0813">Transport</keyword>
<dbReference type="Pfam" id="PF03810">
    <property type="entry name" value="IBN_N"/>
    <property type="match status" value="1"/>
</dbReference>
<protein>
    <recommendedName>
        <fullName evidence="5">Importin N-terminal domain-containing protein</fullName>
    </recommendedName>
</protein>
<accession>A0AB34JUL5</accession>
<sequence>MAAPPSSLAELATALQGSLLPEKERKPYEEALQNWEACDGFASALLHLYSAPPPQVGHPERLLAILCLKNAVTRRWHSHRDDEPPISDEEKERLRNGLLHAVQEPDRQLALQLQLVVAIIARMDGLIAWPSLLPRLLDESARPSHAEKHRAVAFLFRVVKQQATRRLMPHRKQFFALAAELLPRLQPLRHATYQDLLVTLTQQDAAAASATLCARGEQLGACVTLCKLERQLLIHGWAALHLHAEPCALIGTTLQLLHTVQAQQDRLAQVAPAAAERLTPLLLAPAKILVEVQDLHPLAMAGYLPQAISFSMQQLHNRSFTSCDDDEKVLVRALMFLRNALSTSAYLPSRNATPQALECHQALQAFFASPLLEQLCRVLVCRALLLTSEELLEYEEDPEAFVHEETIAREAGSLRKCAERCLLTLADTSDCRQKVQQSVLQIANEAAAAGTADLAAVLALDACYLAMGLAGAVDSLTEVLARLQQHCAAASAEHAHLLRRRAAWLLGWMLKLPQADMQSALMYSMLSSLLTDEHAGVRMTATVALHHLFDVTDVSPRDSLTKQSSIDSVDSDRLLEPLAELAATALLPVLRLSLCVKELDSRWRMEQLLCRLLERLTTTPFLLEPHIGSLAQWLQSAWDCAAGEQLLQEATIDTAATMLRCCGKPPLSLLQPSLLLVARSLQSTSGGAPPIGTIELSLKLWRTIVSSLHPPLSSEISPQLKQLEAHLPSLVSLGDELLRPVMHLYDWYILQDRLIRACGGDFVASRAEALASLFEGAIVRNPERKGALAAVSTMHTVILCAPDAAMLLQPALQAAVRFLLKPNTEGDGQELLAASLAGLLGRTVLSATHLFSAAVAAEAPQSPQPARILHSLVSRWLEVSDSIVLSLQRKITALAFGTLLTLDASLLPLLGEMLSFCVSVISDLEPAQHDALPPKPVGRPCTGDHGGFAERLEQHSIDPLVSVPLRQTLQECMARSSAAYGDALQRHLQAVDNSLLLQIRKTFDGIS</sequence>
<name>A0AB34JUL5_PRYPA</name>
<keyword evidence="4" id="KW-0539">Nucleus</keyword>
<proteinExistence type="inferred from homology"/>
<dbReference type="GO" id="GO:0031267">
    <property type="term" value="F:small GTPase binding"/>
    <property type="evidence" value="ECO:0007669"/>
    <property type="project" value="InterPro"/>
</dbReference>
<dbReference type="EMBL" id="JBGBPQ010000005">
    <property type="protein sequence ID" value="KAL1524636.1"/>
    <property type="molecule type" value="Genomic_DNA"/>
</dbReference>
<evidence type="ECO:0000256" key="1">
    <source>
        <dbReference type="ARBA" id="ARBA00004123"/>
    </source>
</evidence>
<dbReference type="GO" id="GO:0005635">
    <property type="term" value="C:nuclear envelope"/>
    <property type="evidence" value="ECO:0007669"/>
    <property type="project" value="TreeGrafter"/>
</dbReference>
<evidence type="ECO:0000256" key="3">
    <source>
        <dbReference type="ARBA" id="ARBA00022448"/>
    </source>
</evidence>
<reference evidence="6 7" key="1">
    <citation type="journal article" date="2024" name="Science">
        <title>Giant polyketide synthase enzymes in the biosynthesis of giant marine polyether toxins.</title>
        <authorList>
            <person name="Fallon T.R."/>
            <person name="Shende V.V."/>
            <person name="Wierzbicki I.H."/>
            <person name="Pendleton A.L."/>
            <person name="Watervoot N.F."/>
            <person name="Auber R.P."/>
            <person name="Gonzalez D.J."/>
            <person name="Wisecaver J.H."/>
            <person name="Moore B.S."/>
        </authorList>
    </citation>
    <scope>NUCLEOTIDE SEQUENCE [LARGE SCALE GENOMIC DNA]</scope>
    <source>
        <strain evidence="6 7">12B1</strain>
    </source>
</reference>
<dbReference type="GO" id="GO:0005829">
    <property type="term" value="C:cytosol"/>
    <property type="evidence" value="ECO:0007669"/>
    <property type="project" value="TreeGrafter"/>
</dbReference>
<comment type="similarity">
    <text evidence="2">Belongs to the importin beta family.</text>
</comment>
<dbReference type="Pfam" id="PF25758">
    <property type="entry name" value="TPR_IPO11"/>
    <property type="match status" value="1"/>
</dbReference>
<comment type="subcellular location">
    <subcellularLocation>
        <location evidence="1">Nucleus</location>
    </subcellularLocation>
</comment>
<evidence type="ECO:0000313" key="6">
    <source>
        <dbReference type="EMBL" id="KAL1524636.1"/>
    </source>
</evidence>
<dbReference type="PANTHER" id="PTHR10997:SF7">
    <property type="entry name" value="IMPORTIN-11"/>
    <property type="match status" value="1"/>
</dbReference>
<dbReference type="Gene3D" id="1.25.10.10">
    <property type="entry name" value="Leucine-rich Repeat Variant"/>
    <property type="match status" value="1"/>
</dbReference>
<dbReference type="SMART" id="SM00913">
    <property type="entry name" value="IBN_N"/>
    <property type="match status" value="1"/>
</dbReference>